<keyword evidence="1" id="KW-0378">Hydrolase</keyword>
<name>A0A481Z7X3_9VIRU</name>
<evidence type="ECO:0000313" key="1">
    <source>
        <dbReference type="EMBL" id="QBK92003.1"/>
    </source>
</evidence>
<accession>A0A481Z7X3</accession>
<gene>
    <name evidence="1" type="ORF">LCPAC304_03460</name>
</gene>
<protein>
    <submittedName>
        <fullName evidence="1">Endonuclease</fullName>
    </submittedName>
</protein>
<dbReference type="SMART" id="SM01425">
    <property type="entry name" value="EsV_1_7"/>
    <property type="match status" value="4"/>
</dbReference>
<dbReference type="Pfam" id="PF19114">
    <property type="entry name" value="EsV_1_7_cys"/>
    <property type="match status" value="4"/>
</dbReference>
<sequence length="326" mass="37914">MIYVRDKRCHCGKKRPSFNLKGKPAKYCMECKTTEMICVRDKLCHCGKKRPSFNSKGNPAKYCSACKTDKMINVVNKRCHCGKSQPFFNLKGEPAKYCSACKTNEMVNVRAKKCFCGKRQPAYNLKGKPAEHCAKCKTTEMIDVVHRRCISCGLYVSQKRYGWLCFVCFCWKFPESKPGRRHLTKERAVNTLMREAFPELPFSYNKSIGGCSQRKPDWFIDCYTHCIVVECDENQHKAYEELCEYARLMELIVDIAHRPLVVLRFNPDKYKDAKGKTIPGCFPGRTTKPNEQLRERFESLKSSINYHLNHVSTKMLTEEKFFYDEI</sequence>
<dbReference type="EMBL" id="MK500567">
    <property type="protein sequence ID" value="QBK92003.1"/>
    <property type="molecule type" value="Genomic_DNA"/>
</dbReference>
<keyword evidence="1" id="KW-0540">Nuclease</keyword>
<dbReference type="GO" id="GO:0004519">
    <property type="term" value="F:endonuclease activity"/>
    <property type="evidence" value="ECO:0007669"/>
    <property type="project" value="UniProtKB-KW"/>
</dbReference>
<keyword evidence="1" id="KW-0255">Endonuclease</keyword>
<dbReference type="InterPro" id="IPR043822">
    <property type="entry name" value="EsV_1_7_cys"/>
</dbReference>
<reference evidence="1" key="1">
    <citation type="journal article" date="2019" name="MBio">
        <title>Virus Genomes from Deep Sea Sediments Expand the Ocean Megavirome and Support Independent Origins of Viral Gigantism.</title>
        <authorList>
            <person name="Backstrom D."/>
            <person name="Yutin N."/>
            <person name="Jorgensen S.L."/>
            <person name="Dharamshi J."/>
            <person name="Homa F."/>
            <person name="Zaremba-Niedwiedzka K."/>
            <person name="Spang A."/>
            <person name="Wolf Y.I."/>
            <person name="Koonin E.V."/>
            <person name="Ettema T.J."/>
        </authorList>
    </citation>
    <scope>NUCLEOTIDE SEQUENCE</scope>
</reference>
<dbReference type="Gene3D" id="6.10.140.110">
    <property type="match status" value="2"/>
</dbReference>
<organism evidence="1">
    <name type="scientific">Pithovirus LCPAC304</name>
    <dbReference type="NCBI Taxonomy" id="2506594"/>
    <lineage>
        <taxon>Viruses</taxon>
        <taxon>Pithoviruses</taxon>
    </lineage>
</organism>
<proteinExistence type="predicted"/>